<evidence type="ECO:0000256" key="6">
    <source>
        <dbReference type="ARBA" id="ARBA00041027"/>
    </source>
</evidence>
<organism evidence="13 14">
    <name type="scientific">Rhodococcus qingshengii JCM 15477</name>
    <dbReference type="NCBI Taxonomy" id="1303681"/>
    <lineage>
        <taxon>Bacteria</taxon>
        <taxon>Bacillati</taxon>
        <taxon>Actinomycetota</taxon>
        <taxon>Actinomycetes</taxon>
        <taxon>Mycobacteriales</taxon>
        <taxon>Nocardiaceae</taxon>
        <taxon>Rhodococcus</taxon>
        <taxon>Rhodococcus erythropolis group</taxon>
    </lineage>
</organism>
<dbReference type="InterPro" id="IPR011707">
    <property type="entry name" value="Cu-oxidase-like_N"/>
</dbReference>
<feature type="signal peptide" evidence="10">
    <location>
        <begin position="1"/>
        <end position="21"/>
    </location>
</feature>
<keyword evidence="14" id="KW-1185">Reference proteome</keyword>
<evidence type="ECO:0000256" key="4">
    <source>
        <dbReference type="ARBA" id="ARBA00023002"/>
    </source>
</evidence>
<dbReference type="PANTHER" id="PTHR48267:SF1">
    <property type="entry name" value="BILIRUBIN OXIDASE"/>
    <property type="match status" value="1"/>
</dbReference>
<dbReference type="CDD" id="cd13890">
    <property type="entry name" value="CuRO_3_CueO_FtsP"/>
    <property type="match status" value="1"/>
</dbReference>
<dbReference type="SUPFAM" id="SSF49503">
    <property type="entry name" value="Cupredoxins"/>
    <property type="match status" value="3"/>
</dbReference>
<protein>
    <recommendedName>
        <fullName evidence="6">Multicopper oxidase CueO</fullName>
        <ecNumber evidence="5">1.16.3.4</ecNumber>
    </recommendedName>
    <alternativeName>
        <fullName evidence="7">Copper efflux oxidase</fullName>
    </alternativeName>
    <alternativeName>
        <fullName evidence="8">Cuprous oxidase</fullName>
    </alternativeName>
</protein>
<dbReference type="EC" id="1.16.3.4" evidence="5"/>
<dbReference type="Gene3D" id="2.60.40.420">
    <property type="entry name" value="Cupredoxins - blue copper proteins"/>
    <property type="match status" value="3"/>
</dbReference>
<feature type="domain" description="Plastocyanin-like" evidence="12">
    <location>
        <begin position="73"/>
        <end position="180"/>
    </location>
</feature>
<keyword evidence="3" id="KW-0479">Metal-binding</keyword>
<name>A0AB38RKB7_RHOSG</name>
<dbReference type="InterPro" id="IPR045087">
    <property type="entry name" value="Cu-oxidase_fam"/>
</dbReference>
<dbReference type="Pfam" id="PF07732">
    <property type="entry name" value="Cu-oxidase_3"/>
    <property type="match status" value="1"/>
</dbReference>
<dbReference type="RefSeq" id="WP_064075175.1">
    <property type="nucleotide sequence ID" value="NZ_CP096563.1"/>
</dbReference>
<dbReference type="EMBL" id="CP096563">
    <property type="protein sequence ID" value="UPU45189.1"/>
    <property type="molecule type" value="Genomic_DNA"/>
</dbReference>
<dbReference type="AlphaFoldDB" id="A0AB38RKB7"/>
<dbReference type="InterPro" id="IPR006311">
    <property type="entry name" value="TAT_signal"/>
</dbReference>
<dbReference type="InterPro" id="IPR002355">
    <property type="entry name" value="Cu_oxidase_Cu_BS"/>
</dbReference>
<dbReference type="GO" id="GO:0016491">
    <property type="term" value="F:oxidoreductase activity"/>
    <property type="evidence" value="ECO:0007669"/>
    <property type="project" value="UniProtKB-KW"/>
</dbReference>
<dbReference type="CDD" id="cd04232">
    <property type="entry name" value="CuRO_1_CueO_FtsP"/>
    <property type="match status" value="1"/>
</dbReference>
<evidence type="ECO:0000256" key="9">
    <source>
        <dbReference type="ARBA" id="ARBA00048092"/>
    </source>
</evidence>
<feature type="chain" id="PRO_5044267165" description="Multicopper oxidase CueO" evidence="10">
    <location>
        <begin position="22"/>
        <end position="512"/>
    </location>
</feature>
<evidence type="ECO:0000256" key="1">
    <source>
        <dbReference type="ARBA" id="ARBA00010609"/>
    </source>
</evidence>
<dbReference type="Pfam" id="PF07731">
    <property type="entry name" value="Cu-oxidase_2"/>
    <property type="match status" value="1"/>
</dbReference>
<comment type="similarity">
    <text evidence="1">Belongs to the multicopper oxidase family.</text>
</comment>
<dbReference type="InterPro" id="IPR011706">
    <property type="entry name" value="Cu-oxidase_C"/>
</dbReference>
<accession>A0AB38RKB7</accession>
<evidence type="ECO:0000259" key="11">
    <source>
        <dbReference type="Pfam" id="PF07731"/>
    </source>
</evidence>
<dbReference type="CDD" id="cd13867">
    <property type="entry name" value="CuRO_2_CueO_FtsP"/>
    <property type="match status" value="1"/>
</dbReference>
<dbReference type="GO" id="GO:0005507">
    <property type="term" value="F:copper ion binding"/>
    <property type="evidence" value="ECO:0007669"/>
    <property type="project" value="InterPro"/>
</dbReference>
<gene>
    <name evidence="13" type="ORF">M0639_11055</name>
</gene>
<evidence type="ECO:0000313" key="13">
    <source>
        <dbReference type="EMBL" id="UPU45189.1"/>
    </source>
</evidence>
<comment type="catalytic activity">
    <reaction evidence="9">
        <text>4 Cu(+) + O2 + 4 H(+) = 4 Cu(2+) + 2 H2O</text>
        <dbReference type="Rhea" id="RHEA:30083"/>
        <dbReference type="ChEBI" id="CHEBI:15377"/>
        <dbReference type="ChEBI" id="CHEBI:15378"/>
        <dbReference type="ChEBI" id="CHEBI:15379"/>
        <dbReference type="ChEBI" id="CHEBI:29036"/>
        <dbReference type="ChEBI" id="CHEBI:49552"/>
        <dbReference type="EC" id="1.16.3.4"/>
    </reaction>
    <physiologicalReaction direction="left-to-right" evidence="9">
        <dbReference type="Rhea" id="RHEA:30084"/>
    </physiologicalReaction>
</comment>
<evidence type="ECO:0000256" key="10">
    <source>
        <dbReference type="SAM" id="SignalP"/>
    </source>
</evidence>
<dbReference type="PROSITE" id="PS00080">
    <property type="entry name" value="MULTICOPPER_OXIDASE2"/>
    <property type="match status" value="1"/>
</dbReference>
<sequence>MNRISRRTILFGLAAAPLGLAVGCGADPAAKSATLAVAGTSRPLPIPPLAESTVDDAGVRHFTLRAGAGTTEIVAGKLTDTWGFNGSILGPTVRAERGESVAFTIDNTLAEPTTVHWHGMHLPARYDGGPHQTIEAGGRWEPAWTIGQSASTLWYHPHPHGSTERHVQRGLAGLFLIDDADTRALDIPKTYGVDDVPLIIQDRRFLADGSFDESDPTDIGLLGDTIVTNGISDAYLDVTTGVVRLRILNGSSGRLYNLGFPDDRTFDLIATDGGLLESPIAIKRIQLSPGERAEIVVRVDPGATTTLVSFPIEDGGGVSSSDAENFGMNDRFDILELRGVASRASRSTLPAQLAVLPRLDPSKASVSRTFDLQWYMINGQRMDMNRIDFEAEVGATEVWTITNKDNWPHNFHVHDVQFQILDVDGRTPPPHLRGLKDTVYTPPGSRVRVALQWSEYTDPTFPYMFHCHLLMHEDQGMMGQFLVLEPGQKAAPMQMDMPMDMPMPSSGSHSGH</sequence>
<dbReference type="PROSITE" id="PS51318">
    <property type="entry name" value="TAT"/>
    <property type="match status" value="1"/>
</dbReference>
<dbReference type="PROSITE" id="PS51257">
    <property type="entry name" value="PROKAR_LIPOPROTEIN"/>
    <property type="match status" value="1"/>
</dbReference>
<keyword evidence="4" id="KW-0560">Oxidoreductase</keyword>
<dbReference type="InterPro" id="IPR008972">
    <property type="entry name" value="Cupredoxin"/>
</dbReference>
<evidence type="ECO:0000256" key="8">
    <source>
        <dbReference type="ARBA" id="ARBA00043090"/>
    </source>
</evidence>
<evidence type="ECO:0000259" key="12">
    <source>
        <dbReference type="Pfam" id="PF07732"/>
    </source>
</evidence>
<evidence type="ECO:0000256" key="3">
    <source>
        <dbReference type="ARBA" id="ARBA00022723"/>
    </source>
</evidence>
<reference evidence="14" key="1">
    <citation type="journal article" date="2022" name="Environ. Microbiol.">
        <title>Functional analysis, diversity, and distribution of carbendazim hydrolases MheI and CbmA, responsible for the initial step in carbendazim degradation.</title>
        <authorList>
            <person name="Zhang M."/>
            <person name="Bai X."/>
            <person name="Li Q."/>
            <person name="Zhang L."/>
            <person name="Zhu Q."/>
            <person name="Gao S."/>
            <person name="Ke Z."/>
            <person name="Jiang M."/>
            <person name="Hu J."/>
            <person name="Qiu J."/>
            <person name="Hong Q."/>
        </authorList>
    </citation>
    <scope>NUCLEOTIDE SEQUENCE [LARGE SCALE GENOMIC DNA]</scope>
    <source>
        <strain evidence="14">djl-6</strain>
    </source>
</reference>
<evidence type="ECO:0000256" key="7">
    <source>
        <dbReference type="ARBA" id="ARBA00042896"/>
    </source>
</evidence>
<dbReference type="Proteomes" id="UP000831484">
    <property type="component" value="Chromosome"/>
</dbReference>
<comment type="subunit">
    <text evidence="2">Monomer.</text>
</comment>
<keyword evidence="10" id="KW-0732">Signal</keyword>
<dbReference type="PANTHER" id="PTHR48267">
    <property type="entry name" value="CUPREDOXIN SUPERFAMILY PROTEIN"/>
    <property type="match status" value="1"/>
</dbReference>
<evidence type="ECO:0000313" key="14">
    <source>
        <dbReference type="Proteomes" id="UP000831484"/>
    </source>
</evidence>
<evidence type="ECO:0000256" key="5">
    <source>
        <dbReference type="ARBA" id="ARBA00038978"/>
    </source>
</evidence>
<evidence type="ECO:0000256" key="2">
    <source>
        <dbReference type="ARBA" id="ARBA00011245"/>
    </source>
</evidence>
<proteinExistence type="inferred from homology"/>
<feature type="domain" description="Plastocyanin-like" evidence="11">
    <location>
        <begin position="373"/>
        <end position="484"/>
    </location>
</feature>